<evidence type="ECO:0000313" key="1">
    <source>
        <dbReference type="EMBL" id="KAH7840131.1"/>
    </source>
</evidence>
<dbReference type="Proteomes" id="UP000828048">
    <property type="component" value="Chromosome 10"/>
</dbReference>
<dbReference type="EMBL" id="CM037160">
    <property type="protein sequence ID" value="KAH7840131.1"/>
    <property type="molecule type" value="Genomic_DNA"/>
</dbReference>
<sequence>MMLNTPSDENFQARGFSTPPVKWKRWSPGSPVRQPLSEKKPRVKTDLFHVIHKVPAGDSPYVRAKHVQLIEKDPSRAISLFWAAINSGDRVDSALKDMAVVMKQLDRSDEAIEAIKSFRHLCPIESQESIDNVLVELYKRSDRIEDQIEMLQRKVKAIEEGMAFGGKRSKSARSQGKKIQITVEQEYSRLLGNLAWAYLQQNNFKSAEELYRKALSFEADKNKQCNLAICLMHMNRMTEAKLLLQTIRASPIDGQSDDSYLKSYERAMQVLTELKSKSGVGNDKETPSFGLGNCSESSPQTSFVDAWKKGLCSENSYERKANFGSQRNDNCVTNSEIGTGPFNKKAYYVSPVPDRGIPMAPFTQPRCPSSFSHGDQQRAFWGDFGTGGCSRKLSFEKQITHQNFDRRIPAFAKERSKAALQKSEIDSPSVDGNWRKTTVKGDFDRNCGENDTHKNLEGKEKAFSNGGWNHKTNISSATNVRTTETVETSNVVRNSPGNSGYSHDPIDLNPTCKNKKSWADIVEEEEEHMLEFGDENVNSNIIGQNVTPLNEIDKLSRKIESFDLKDGYYTQPESAASSINRATRRSLCFDQHPLALNFEGNDNSLLVNEREGISGNGIKLLRRNRLQVFRDITVSSESPRP</sequence>
<gene>
    <name evidence="1" type="ORF">Vadar_013048</name>
</gene>
<accession>A0ACB7XHA9</accession>
<keyword evidence="2" id="KW-1185">Reference proteome</keyword>
<protein>
    <submittedName>
        <fullName evidence="1">Uncharacterized protein</fullName>
    </submittedName>
</protein>
<reference evidence="1 2" key="1">
    <citation type="journal article" date="2021" name="Hortic Res">
        <title>High-quality reference genome and annotation aids understanding of berry development for evergreen blueberry (Vaccinium darrowii).</title>
        <authorList>
            <person name="Yu J."/>
            <person name="Hulse-Kemp A.M."/>
            <person name="Babiker E."/>
            <person name="Staton M."/>
        </authorList>
    </citation>
    <scope>NUCLEOTIDE SEQUENCE [LARGE SCALE GENOMIC DNA]</scope>
    <source>
        <strain evidence="2">cv. NJ 8807/NJ 8810</strain>
        <tissue evidence="1">Young leaf</tissue>
    </source>
</reference>
<name>A0ACB7XHA9_9ERIC</name>
<organism evidence="1 2">
    <name type="scientific">Vaccinium darrowii</name>
    <dbReference type="NCBI Taxonomy" id="229202"/>
    <lineage>
        <taxon>Eukaryota</taxon>
        <taxon>Viridiplantae</taxon>
        <taxon>Streptophyta</taxon>
        <taxon>Embryophyta</taxon>
        <taxon>Tracheophyta</taxon>
        <taxon>Spermatophyta</taxon>
        <taxon>Magnoliopsida</taxon>
        <taxon>eudicotyledons</taxon>
        <taxon>Gunneridae</taxon>
        <taxon>Pentapetalae</taxon>
        <taxon>asterids</taxon>
        <taxon>Ericales</taxon>
        <taxon>Ericaceae</taxon>
        <taxon>Vaccinioideae</taxon>
        <taxon>Vaccinieae</taxon>
        <taxon>Vaccinium</taxon>
    </lineage>
</organism>
<comment type="caution">
    <text evidence="1">The sequence shown here is derived from an EMBL/GenBank/DDBJ whole genome shotgun (WGS) entry which is preliminary data.</text>
</comment>
<proteinExistence type="predicted"/>
<evidence type="ECO:0000313" key="2">
    <source>
        <dbReference type="Proteomes" id="UP000828048"/>
    </source>
</evidence>